<dbReference type="PANTHER" id="PTHR37076">
    <property type="entry name" value="HISTONE-LYSINE N-METHYLTRANSFERASE, H3 LYSINE-79 SPECIFIC-LIKE-RELATED"/>
    <property type="match status" value="1"/>
</dbReference>
<dbReference type="AlphaFoldDB" id="A0A427BBI4"/>
<comment type="caution">
    <text evidence="2">The sequence shown here is derived from an EMBL/GenBank/DDBJ whole genome shotgun (WGS) entry which is preliminary data.</text>
</comment>
<name>A0A427BBI4_ENSVE</name>
<feature type="region of interest" description="Disordered" evidence="1">
    <location>
        <begin position="507"/>
        <end position="538"/>
    </location>
</feature>
<organism evidence="2 3">
    <name type="scientific">Ensete ventricosum</name>
    <name type="common">Abyssinian banana</name>
    <name type="synonym">Musa ensete</name>
    <dbReference type="NCBI Taxonomy" id="4639"/>
    <lineage>
        <taxon>Eukaryota</taxon>
        <taxon>Viridiplantae</taxon>
        <taxon>Streptophyta</taxon>
        <taxon>Embryophyta</taxon>
        <taxon>Tracheophyta</taxon>
        <taxon>Spermatophyta</taxon>
        <taxon>Magnoliopsida</taxon>
        <taxon>Liliopsida</taxon>
        <taxon>Zingiberales</taxon>
        <taxon>Musaceae</taxon>
        <taxon>Ensete</taxon>
    </lineage>
</organism>
<dbReference type="EMBL" id="AMZH03000049">
    <property type="protein sequence ID" value="RRT85871.1"/>
    <property type="molecule type" value="Genomic_DNA"/>
</dbReference>
<sequence>MDIGKKEVIPGSREYVIKLLLEGRRVLKRPVGFILVNEYHILQDRLGDAHQRRDLTVHVGTSIAKADLLHSYKAKKKRISVSRARQLVRLERGGRGKRKGRDLPGVGIDGLEDALDGLELHLGGLLGELEGADADHVLASGRLEPQLNLPLGLRLARHLRMEKSPRTNQNDEKQRETTTMTSKGIEKGGRPNLGVVDEAVAGAGVGWEFTSAREFEALDDGGLAGAVGADDESEGLEEGNDVLVLRAEAPDPLDQHLVHRLLPPRAIAVVVVGKLMAPPRKKWTEEEEGSLLDKYAEMAADGSLSRLRTRELRFRPIAAHVNARHHAADPAAYPFLWSWKDAATKVHNMRHQYLLVKRKLLLLNRTSSSSCSPDAAIDDWAEQGISHWPNFLRYRSIFGDASLPPADPAPVTGVPFDDDGELGLGLAFDCCTEGASEGADREIEDNEGFDFDDVTPISAAVPQQLLPPPVVEMDTTKRRKKKRTEQLRALAAWWGWEARMEEREAERESLRRERKRAVEQVEEERERGRRQAKQQWKGEELEWEERMEGKRAEWRKRMEEMLKEHQVEMEQVQAQILHEQQTVVGQLLGALSQWVASPVFGGLSDGSSGAGMGNHHHDHHQHHHQPMPYLSQMMQELHHHVNGIVSAENRIDGDAHEDHFIVDH</sequence>
<feature type="compositionally biased region" description="Basic residues" evidence="1">
    <location>
        <begin position="614"/>
        <end position="625"/>
    </location>
</feature>
<feature type="compositionally biased region" description="Basic and acidic residues" evidence="1">
    <location>
        <begin position="507"/>
        <end position="529"/>
    </location>
</feature>
<feature type="region of interest" description="Disordered" evidence="1">
    <location>
        <begin position="163"/>
        <end position="191"/>
    </location>
</feature>
<evidence type="ECO:0000313" key="2">
    <source>
        <dbReference type="EMBL" id="RRT85871.1"/>
    </source>
</evidence>
<gene>
    <name evidence="2" type="ORF">B296_00001173</name>
</gene>
<evidence type="ECO:0000256" key="1">
    <source>
        <dbReference type="SAM" id="MobiDB-lite"/>
    </source>
</evidence>
<reference evidence="2 3" key="1">
    <citation type="journal article" date="2014" name="Agronomy (Basel)">
        <title>A Draft Genome Sequence for Ensete ventricosum, the Drought-Tolerant Tree Against Hunger.</title>
        <authorList>
            <person name="Harrison J."/>
            <person name="Moore K.A."/>
            <person name="Paszkiewicz K."/>
            <person name="Jones T."/>
            <person name="Grant M."/>
            <person name="Ambacheew D."/>
            <person name="Muzemil S."/>
            <person name="Studholme D.J."/>
        </authorList>
    </citation>
    <scope>NUCLEOTIDE SEQUENCE [LARGE SCALE GENOMIC DNA]</scope>
</reference>
<dbReference type="PANTHER" id="PTHR37076:SF4">
    <property type="entry name" value="HISTONE-LYSINE N-METHYLTRANSFERASE, H3 LYSINE-79 SPECIFIC-LIKE"/>
    <property type="match status" value="1"/>
</dbReference>
<proteinExistence type="predicted"/>
<feature type="region of interest" description="Disordered" evidence="1">
    <location>
        <begin position="606"/>
        <end position="625"/>
    </location>
</feature>
<dbReference type="Proteomes" id="UP000287651">
    <property type="component" value="Unassembled WGS sequence"/>
</dbReference>
<accession>A0A427BBI4</accession>
<protein>
    <submittedName>
        <fullName evidence="2">Uncharacterized protein</fullName>
    </submittedName>
</protein>
<evidence type="ECO:0000313" key="3">
    <source>
        <dbReference type="Proteomes" id="UP000287651"/>
    </source>
</evidence>
<feature type="compositionally biased region" description="Basic and acidic residues" evidence="1">
    <location>
        <begin position="163"/>
        <end position="176"/>
    </location>
</feature>